<gene>
    <name evidence="9" type="ORF">BCV69DRAFT_184305</name>
</gene>
<evidence type="ECO:0000256" key="4">
    <source>
        <dbReference type="ARBA" id="ARBA00022786"/>
    </source>
</evidence>
<keyword evidence="10" id="KW-1185">Reference proteome</keyword>
<dbReference type="SMART" id="SM00028">
    <property type="entry name" value="TPR"/>
    <property type="match status" value="5"/>
</dbReference>
<dbReference type="GO" id="GO:0045842">
    <property type="term" value="P:positive regulation of mitotic metaphase/anaphase transition"/>
    <property type="evidence" value="ECO:0007669"/>
    <property type="project" value="TreeGrafter"/>
</dbReference>
<keyword evidence="4" id="KW-0833">Ubl conjugation pathway</keyword>
<dbReference type="GO" id="GO:0005680">
    <property type="term" value="C:anaphase-promoting complex"/>
    <property type="evidence" value="ECO:0007669"/>
    <property type="project" value="InterPro"/>
</dbReference>
<dbReference type="Pfam" id="PF13432">
    <property type="entry name" value="TPR_16"/>
    <property type="match status" value="1"/>
</dbReference>
<evidence type="ECO:0000259" key="8">
    <source>
        <dbReference type="Pfam" id="PF04049"/>
    </source>
</evidence>
<dbReference type="Pfam" id="PF04049">
    <property type="entry name" value="ANAPC8"/>
    <property type="match status" value="1"/>
</dbReference>
<feature type="repeat" description="TPR" evidence="7">
    <location>
        <begin position="148"/>
        <end position="181"/>
    </location>
</feature>
<evidence type="ECO:0000256" key="2">
    <source>
        <dbReference type="ARBA" id="ARBA00022737"/>
    </source>
</evidence>
<keyword evidence="3" id="KW-0498">Mitosis</keyword>
<accession>A0A316U8C1</accession>
<dbReference type="OrthoDB" id="10262026at2759"/>
<keyword evidence="1" id="KW-0132">Cell division</keyword>
<feature type="repeat" description="TPR" evidence="7">
    <location>
        <begin position="80"/>
        <end position="113"/>
    </location>
</feature>
<dbReference type="PANTHER" id="PTHR12558">
    <property type="entry name" value="CELL DIVISION CYCLE 16,23,27"/>
    <property type="match status" value="1"/>
</dbReference>
<dbReference type="PANTHER" id="PTHR12558:SF10">
    <property type="entry name" value="CELL DIVISION CYCLE PROTEIN 23 HOMOLOG"/>
    <property type="match status" value="1"/>
</dbReference>
<sequence>MDCFIRSLLLFPYNWTAWLELNGVIETSTGELEVILPLLPESFMRLFFVEYHYRQAEASKEPERNALRVERLLEIFPSNAGLWISLAVGRYMQQEFDLSIEAFQQAFDLDPFRLEGLADYSNALFLLDKGDQLAHLAHTTSEWGAETAEVCCVVGNHFYYQSDHTRAIEAFKRAIRLDPTCIAAWILLGHTFLEIKNSGAAGEMYRRAIDLNPRDYRPWHGLGKVYELLDSHTFATHYYLKAAGIAPFTGTIWQSLAMTYGKLNRHREAVSAYRRYLSCEQDLGAQLATMKDILLHLQALKDSRIGSCHTAEQEAEDIDAGLTADSDCASRRAAGDEPDILAWHQRAVRLLFHEHQRSLAQDDNGLEEERLDASASQGQADVGNLDVQTWGESILLTAKVEAGLDAHFDPVPQPPTDESDSSYPPRRMQVQAQPTGNVDLSLRYLEWLLSAADRSPEVGNDWPAWRRQAAVLRDRLMPLARAGDGSES</sequence>
<feature type="repeat" description="TPR" evidence="7">
    <location>
        <begin position="182"/>
        <end position="215"/>
    </location>
</feature>
<protein>
    <submittedName>
        <fullName evidence="9">TPR-like protein</fullName>
    </submittedName>
</protein>
<keyword evidence="2" id="KW-0677">Repeat</keyword>
<evidence type="ECO:0000256" key="1">
    <source>
        <dbReference type="ARBA" id="ARBA00022618"/>
    </source>
</evidence>
<feature type="domain" description="Cdc23" evidence="8">
    <location>
        <begin position="1"/>
        <end position="80"/>
    </location>
</feature>
<evidence type="ECO:0000256" key="5">
    <source>
        <dbReference type="ARBA" id="ARBA00022803"/>
    </source>
</evidence>
<evidence type="ECO:0000313" key="9">
    <source>
        <dbReference type="EMBL" id="PWN21088.1"/>
    </source>
</evidence>
<dbReference type="InterPro" id="IPR011990">
    <property type="entry name" value="TPR-like_helical_dom_sf"/>
</dbReference>
<evidence type="ECO:0000256" key="7">
    <source>
        <dbReference type="PROSITE-ProRule" id="PRU00339"/>
    </source>
</evidence>
<dbReference type="SUPFAM" id="SSF48452">
    <property type="entry name" value="TPR-like"/>
    <property type="match status" value="2"/>
</dbReference>
<evidence type="ECO:0000313" key="10">
    <source>
        <dbReference type="Proteomes" id="UP000245942"/>
    </source>
</evidence>
<name>A0A316U8C1_9BASI</name>
<reference evidence="9 10" key="1">
    <citation type="journal article" date="2018" name="Mol. Biol. Evol.">
        <title>Broad Genomic Sampling Reveals a Smut Pathogenic Ancestry of the Fungal Clade Ustilaginomycotina.</title>
        <authorList>
            <person name="Kijpornyongpan T."/>
            <person name="Mondo S.J."/>
            <person name="Barry K."/>
            <person name="Sandor L."/>
            <person name="Lee J."/>
            <person name="Lipzen A."/>
            <person name="Pangilinan J."/>
            <person name="LaButti K."/>
            <person name="Hainaut M."/>
            <person name="Henrissat B."/>
            <person name="Grigoriev I.V."/>
            <person name="Spatafora J.W."/>
            <person name="Aime M.C."/>
        </authorList>
    </citation>
    <scope>NUCLEOTIDE SEQUENCE [LARGE SCALE GENOMIC DNA]</scope>
    <source>
        <strain evidence="9 10">MCA 4718</strain>
    </source>
</reference>
<dbReference type="InterPro" id="IPR019734">
    <property type="entry name" value="TPR_rpt"/>
</dbReference>
<dbReference type="GO" id="GO:0051301">
    <property type="term" value="P:cell division"/>
    <property type="evidence" value="ECO:0007669"/>
    <property type="project" value="UniProtKB-KW"/>
</dbReference>
<dbReference type="EMBL" id="KZ819326">
    <property type="protein sequence ID" value="PWN21088.1"/>
    <property type="molecule type" value="Genomic_DNA"/>
</dbReference>
<dbReference type="GO" id="GO:0016567">
    <property type="term" value="P:protein ubiquitination"/>
    <property type="evidence" value="ECO:0007669"/>
    <property type="project" value="TreeGrafter"/>
</dbReference>
<dbReference type="AlphaFoldDB" id="A0A316U8C1"/>
<evidence type="ECO:0000256" key="6">
    <source>
        <dbReference type="ARBA" id="ARBA00023306"/>
    </source>
</evidence>
<evidence type="ECO:0000256" key="3">
    <source>
        <dbReference type="ARBA" id="ARBA00022776"/>
    </source>
</evidence>
<dbReference type="GO" id="GO:0031145">
    <property type="term" value="P:anaphase-promoting complex-dependent catabolic process"/>
    <property type="evidence" value="ECO:0007669"/>
    <property type="project" value="TreeGrafter"/>
</dbReference>
<dbReference type="InterPro" id="IPR007192">
    <property type="entry name" value="APC8"/>
</dbReference>
<dbReference type="Gene3D" id="1.25.40.10">
    <property type="entry name" value="Tetratricopeptide repeat domain"/>
    <property type="match status" value="2"/>
</dbReference>
<dbReference type="GeneID" id="37011320"/>
<proteinExistence type="predicted"/>
<dbReference type="Proteomes" id="UP000245942">
    <property type="component" value="Unassembled WGS sequence"/>
</dbReference>
<dbReference type="RefSeq" id="XP_025348248.1">
    <property type="nucleotide sequence ID" value="XM_025489586.1"/>
</dbReference>
<dbReference type="Pfam" id="PF13181">
    <property type="entry name" value="TPR_8"/>
    <property type="match status" value="1"/>
</dbReference>
<organism evidence="9 10">
    <name type="scientific">Pseudomicrostroma glucosiphilum</name>
    <dbReference type="NCBI Taxonomy" id="1684307"/>
    <lineage>
        <taxon>Eukaryota</taxon>
        <taxon>Fungi</taxon>
        <taxon>Dikarya</taxon>
        <taxon>Basidiomycota</taxon>
        <taxon>Ustilaginomycotina</taxon>
        <taxon>Exobasidiomycetes</taxon>
        <taxon>Microstromatales</taxon>
        <taxon>Microstromatales incertae sedis</taxon>
        <taxon>Pseudomicrostroma</taxon>
    </lineage>
</organism>
<dbReference type="STRING" id="1684307.A0A316U8C1"/>
<dbReference type="PROSITE" id="PS50005">
    <property type="entry name" value="TPR"/>
    <property type="match status" value="3"/>
</dbReference>
<keyword evidence="5 7" id="KW-0802">TPR repeat</keyword>
<keyword evidence="6" id="KW-0131">Cell cycle</keyword>